<keyword evidence="1" id="KW-1133">Transmembrane helix</keyword>
<organism evidence="2 3">
    <name type="scientific">Tepidamorphus gemmatus</name>
    <dbReference type="NCBI Taxonomy" id="747076"/>
    <lineage>
        <taxon>Bacteria</taxon>
        <taxon>Pseudomonadati</taxon>
        <taxon>Pseudomonadota</taxon>
        <taxon>Alphaproteobacteria</taxon>
        <taxon>Hyphomicrobiales</taxon>
        <taxon>Tepidamorphaceae</taxon>
        <taxon>Tepidamorphus</taxon>
    </lineage>
</organism>
<keyword evidence="1" id="KW-0812">Transmembrane</keyword>
<name>A0A4R3M261_9HYPH</name>
<evidence type="ECO:0000313" key="2">
    <source>
        <dbReference type="EMBL" id="TCT07190.1"/>
    </source>
</evidence>
<dbReference type="RefSeq" id="WP_132807407.1">
    <property type="nucleotide sequence ID" value="NZ_SMAK01000010.1"/>
</dbReference>
<sequence>MPVAFRFFRSAVAFAVLGLSLGLYMALGHDHAQIPTHVHLLMIGWVSMFLFGAFYALVPAAAGRAALVQWWLANTGVAVMIPGLWLIFAGTPQIGGPVATLGALVVFAAMLTFAGIVWWMTMARHGAATSRPAGPGATIR</sequence>
<dbReference type="EMBL" id="SMAK01000010">
    <property type="protein sequence ID" value="TCT07190.1"/>
    <property type="molecule type" value="Genomic_DNA"/>
</dbReference>
<dbReference type="Gene3D" id="1.20.210.10">
    <property type="entry name" value="Cytochrome c oxidase-like, subunit I domain"/>
    <property type="match status" value="1"/>
</dbReference>
<dbReference type="OrthoDB" id="9808748at2"/>
<protein>
    <submittedName>
        <fullName evidence="2">Uncharacterized protein</fullName>
    </submittedName>
</protein>
<proteinExistence type="predicted"/>
<keyword evidence="3" id="KW-1185">Reference proteome</keyword>
<dbReference type="InterPro" id="IPR036927">
    <property type="entry name" value="Cyt_c_oxase-like_su1_sf"/>
</dbReference>
<feature type="transmembrane region" description="Helical" evidence="1">
    <location>
        <begin position="94"/>
        <end position="121"/>
    </location>
</feature>
<feature type="transmembrane region" description="Helical" evidence="1">
    <location>
        <begin position="38"/>
        <end position="58"/>
    </location>
</feature>
<comment type="caution">
    <text evidence="2">The sequence shown here is derived from an EMBL/GenBank/DDBJ whole genome shotgun (WGS) entry which is preliminary data.</text>
</comment>
<evidence type="ECO:0000256" key="1">
    <source>
        <dbReference type="SAM" id="Phobius"/>
    </source>
</evidence>
<keyword evidence="1" id="KW-0472">Membrane</keyword>
<feature type="transmembrane region" description="Helical" evidence="1">
    <location>
        <begin position="70"/>
        <end position="88"/>
    </location>
</feature>
<evidence type="ECO:0000313" key="3">
    <source>
        <dbReference type="Proteomes" id="UP000295678"/>
    </source>
</evidence>
<accession>A0A4R3M261</accession>
<reference evidence="2 3" key="1">
    <citation type="submission" date="2019-03" db="EMBL/GenBank/DDBJ databases">
        <title>Genomic Encyclopedia of Type Strains, Phase IV (KMG-IV): sequencing the most valuable type-strain genomes for metagenomic binning, comparative biology and taxonomic classification.</title>
        <authorList>
            <person name="Goeker M."/>
        </authorList>
    </citation>
    <scope>NUCLEOTIDE SEQUENCE [LARGE SCALE GENOMIC DNA]</scope>
    <source>
        <strain evidence="2 3">DSM 19345</strain>
    </source>
</reference>
<dbReference type="Proteomes" id="UP000295678">
    <property type="component" value="Unassembled WGS sequence"/>
</dbReference>
<dbReference type="AlphaFoldDB" id="A0A4R3M261"/>
<dbReference type="SUPFAM" id="SSF81442">
    <property type="entry name" value="Cytochrome c oxidase subunit I-like"/>
    <property type="match status" value="1"/>
</dbReference>
<gene>
    <name evidence="2" type="ORF">EDC22_11037</name>
</gene>